<proteinExistence type="predicted"/>
<dbReference type="STRING" id="649747.HMPREF0083_02507"/>
<keyword evidence="1" id="KW-0472">Membrane</keyword>
<accession>U1X4C5</accession>
<protein>
    <submittedName>
        <fullName evidence="2">Uncharacterized protein</fullName>
    </submittedName>
</protein>
<dbReference type="AlphaFoldDB" id="U1X4C5"/>
<keyword evidence="1" id="KW-1133">Transmembrane helix</keyword>
<keyword evidence="3" id="KW-1185">Reference proteome</keyword>
<dbReference type="EMBL" id="AWSJ01000157">
    <property type="protein sequence ID" value="ERI09388.1"/>
    <property type="molecule type" value="Genomic_DNA"/>
</dbReference>
<organism evidence="2 3">
    <name type="scientific">Aneurinibacillus aneurinilyticus ATCC 12856</name>
    <dbReference type="NCBI Taxonomy" id="649747"/>
    <lineage>
        <taxon>Bacteria</taxon>
        <taxon>Bacillati</taxon>
        <taxon>Bacillota</taxon>
        <taxon>Bacilli</taxon>
        <taxon>Bacillales</taxon>
        <taxon>Paenibacillaceae</taxon>
        <taxon>Aneurinibacillus group</taxon>
        <taxon>Aneurinibacillus</taxon>
    </lineage>
</organism>
<evidence type="ECO:0000313" key="3">
    <source>
        <dbReference type="Proteomes" id="UP000016511"/>
    </source>
</evidence>
<evidence type="ECO:0000256" key="1">
    <source>
        <dbReference type="SAM" id="Phobius"/>
    </source>
</evidence>
<feature type="transmembrane region" description="Helical" evidence="1">
    <location>
        <begin position="24"/>
        <end position="44"/>
    </location>
</feature>
<comment type="caution">
    <text evidence="2">The sequence shown here is derived from an EMBL/GenBank/DDBJ whole genome shotgun (WGS) entry which is preliminary data.</text>
</comment>
<name>U1X4C5_ANEAE</name>
<evidence type="ECO:0000313" key="2">
    <source>
        <dbReference type="EMBL" id="ERI09388.1"/>
    </source>
</evidence>
<sequence>MKKLKHFNDNHYAYRKYEVYRFKIMVNLLAENTYFLYLFAYFSIMFHILTDNRMGEIFWCACLSKLRFLYVIMTKEEKRI</sequence>
<keyword evidence="1" id="KW-0812">Transmembrane</keyword>
<reference evidence="2 3" key="1">
    <citation type="submission" date="2013-08" db="EMBL/GenBank/DDBJ databases">
        <authorList>
            <person name="Weinstock G."/>
            <person name="Sodergren E."/>
            <person name="Wylie T."/>
            <person name="Fulton L."/>
            <person name="Fulton R."/>
            <person name="Fronick C."/>
            <person name="O'Laughlin M."/>
            <person name="Godfrey J."/>
            <person name="Miner T."/>
            <person name="Herter B."/>
            <person name="Appelbaum E."/>
            <person name="Cordes M."/>
            <person name="Lek S."/>
            <person name="Wollam A."/>
            <person name="Pepin K.H."/>
            <person name="Palsikar V.B."/>
            <person name="Mitreva M."/>
            <person name="Wilson R.K."/>
        </authorList>
    </citation>
    <scope>NUCLEOTIDE SEQUENCE [LARGE SCALE GENOMIC DNA]</scope>
    <source>
        <strain evidence="2 3">ATCC 12856</strain>
    </source>
</reference>
<dbReference type="HOGENOM" id="CLU_2582043_0_0_9"/>
<gene>
    <name evidence="2" type="ORF">HMPREF0083_02507</name>
</gene>
<dbReference type="Proteomes" id="UP000016511">
    <property type="component" value="Unassembled WGS sequence"/>
</dbReference>